<evidence type="ECO:0000313" key="2">
    <source>
        <dbReference type="Proteomes" id="UP000319824"/>
    </source>
</evidence>
<organism evidence="1 2">
    <name type="scientific">Rhizobium mongolense USDA 1844</name>
    <dbReference type="NCBI Taxonomy" id="1079460"/>
    <lineage>
        <taxon>Bacteria</taxon>
        <taxon>Pseudomonadati</taxon>
        <taxon>Pseudomonadota</taxon>
        <taxon>Alphaproteobacteria</taxon>
        <taxon>Hyphomicrobiales</taxon>
        <taxon>Rhizobiaceae</taxon>
        <taxon>Rhizobium/Agrobacterium group</taxon>
        <taxon>Rhizobium</taxon>
    </lineage>
</organism>
<comment type="caution">
    <text evidence="1">The sequence shown here is derived from an EMBL/GenBank/DDBJ whole genome shotgun (WGS) entry which is preliminary data.</text>
</comment>
<dbReference type="EMBL" id="VISO01000001">
    <property type="protein sequence ID" value="TVZ74890.1"/>
    <property type="molecule type" value="Genomic_DNA"/>
</dbReference>
<name>A0A559TJU7_9HYPH</name>
<gene>
    <name evidence="1" type="ORF">BCL32_0223</name>
</gene>
<dbReference type="AlphaFoldDB" id="A0A559TJU7"/>
<sequence>MVWTSIRGIEEGLSVLEADMPASIGPPGREINFGAAEMCDDDPVA</sequence>
<proteinExistence type="predicted"/>
<evidence type="ECO:0000313" key="1">
    <source>
        <dbReference type="EMBL" id="TVZ74890.1"/>
    </source>
</evidence>
<protein>
    <submittedName>
        <fullName evidence="1">Uncharacterized protein</fullName>
    </submittedName>
</protein>
<reference evidence="1 2" key="1">
    <citation type="submission" date="2019-06" db="EMBL/GenBank/DDBJ databases">
        <title>Pac Bio to generate improved reference genome sequences for organisms with transposon mutant libraries (support for FEBA project).</title>
        <authorList>
            <person name="Blow M."/>
        </authorList>
    </citation>
    <scope>NUCLEOTIDE SEQUENCE [LARGE SCALE GENOMIC DNA]</scope>
    <source>
        <strain evidence="1 2">USDA 1844</strain>
    </source>
</reference>
<dbReference type="Proteomes" id="UP000319824">
    <property type="component" value="Unassembled WGS sequence"/>
</dbReference>
<accession>A0A559TJU7</accession>